<organism evidence="2 3">
    <name type="scientific">Polaribacter porphyrae</name>
    <dbReference type="NCBI Taxonomy" id="1137780"/>
    <lineage>
        <taxon>Bacteria</taxon>
        <taxon>Pseudomonadati</taxon>
        <taxon>Bacteroidota</taxon>
        <taxon>Flavobacteriia</taxon>
        <taxon>Flavobacteriales</taxon>
        <taxon>Flavobacteriaceae</taxon>
    </lineage>
</organism>
<accession>A0A2S7WMQ2</accession>
<feature type="transmembrane region" description="Helical" evidence="1">
    <location>
        <begin position="61"/>
        <end position="81"/>
    </location>
</feature>
<keyword evidence="3" id="KW-1185">Reference proteome</keyword>
<dbReference type="AlphaFoldDB" id="A0A2S7WMQ2"/>
<proteinExistence type="predicted"/>
<dbReference type="RefSeq" id="WP_105015492.1">
    <property type="nucleotide sequence ID" value="NZ_MSCN01000001.1"/>
</dbReference>
<dbReference type="Proteomes" id="UP000238882">
    <property type="component" value="Unassembled WGS sequence"/>
</dbReference>
<dbReference type="OrthoDB" id="1202732at2"/>
<reference evidence="2 3" key="1">
    <citation type="submission" date="2016-12" db="EMBL/GenBank/DDBJ databases">
        <title>Trade-off between light-utilization and light-protection in marine flavobacteria.</title>
        <authorList>
            <person name="Kumagai Y."/>
            <person name="Yoshizawa S."/>
            <person name="Kogure K."/>
            <person name="Iwasaki W."/>
        </authorList>
    </citation>
    <scope>NUCLEOTIDE SEQUENCE [LARGE SCALE GENOMIC DNA]</scope>
    <source>
        <strain evidence="2 3">NBRC 108759</strain>
    </source>
</reference>
<sequence>MKSKEYYQKLNIKFMSYWKIKRENKLKYVIKSTCFFAIPLSLVLGVSIFGTKELLSTKNQILTLTTFIVYGLYVFFIEYRINEKRYQKLLKEQQNFDQ</sequence>
<keyword evidence="1" id="KW-0812">Transmembrane</keyword>
<evidence type="ECO:0000313" key="2">
    <source>
        <dbReference type="EMBL" id="PQJ78895.1"/>
    </source>
</evidence>
<gene>
    <name evidence="2" type="ORF">BTO18_06730</name>
</gene>
<comment type="caution">
    <text evidence="2">The sequence shown here is derived from an EMBL/GenBank/DDBJ whole genome shotgun (WGS) entry which is preliminary data.</text>
</comment>
<protein>
    <submittedName>
        <fullName evidence="2">Uncharacterized protein</fullName>
    </submittedName>
</protein>
<evidence type="ECO:0000256" key="1">
    <source>
        <dbReference type="SAM" id="Phobius"/>
    </source>
</evidence>
<dbReference type="EMBL" id="MSCN01000001">
    <property type="protein sequence ID" value="PQJ78895.1"/>
    <property type="molecule type" value="Genomic_DNA"/>
</dbReference>
<keyword evidence="1" id="KW-1133">Transmembrane helix</keyword>
<evidence type="ECO:0000313" key="3">
    <source>
        <dbReference type="Proteomes" id="UP000238882"/>
    </source>
</evidence>
<feature type="transmembrane region" description="Helical" evidence="1">
    <location>
        <begin position="28"/>
        <end position="49"/>
    </location>
</feature>
<name>A0A2S7WMQ2_9FLAO</name>
<keyword evidence="1" id="KW-0472">Membrane</keyword>